<dbReference type="PANTHER" id="PTHR19818:SF137">
    <property type="entry name" value="INO80 COMPLEX SUBUNIT 1"/>
    <property type="match status" value="1"/>
</dbReference>
<evidence type="ECO:0000256" key="5">
    <source>
        <dbReference type="PROSITE-ProRule" id="PRU00042"/>
    </source>
</evidence>
<dbReference type="GO" id="GO:0000976">
    <property type="term" value="F:transcription cis-regulatory region binding"/>
    <property type="evidence" value="ECO:0007669"/>
    <property type="project" value="UniProtKB-ARBA"/>
</dbReference>
<dbReference type="EMBL" id="CAKXYY010000002">
    <property type="protein sequence ID" value="CAH2350582.1"/>
    <property type="molecule type" value="Genomic_DNA"/>
</dbReference>
<feature type="domain" description="C2H2-type" evidence="7">
    <location>
        <begin position="113"/>
        <end position="146"/>
    </location>
</feature>
<evidence type="ECO:0000256" key="2">
    <source>
        <dbReference type="ARBA" id="ARBA00022737"/>
    </source>
</evidence>
<evidence type="ECO:0000313" key="9">
    <source>
        <dbReference type="Proteomes" id="UP000837801"/>
    </source>
</evidence>
<dbReference type="InterPro" id="IPR050329">
    <property type="entry name" value="GLI_C2H2-zinc-finger"/>
</dbReference>
<accession>A0A9P0VWM8</accession>
<evidence type="ECO:0000256" key="4">
    <source>
        <dbReference type="ARBA" id="ARBA00022833"/>
    </source>
</evidence>
<gene>
    <name evidence="8" type="ORF">CLIB1423_02S00386</name>
</gene>
<organism evidence="8 9">
    <name type="scientific">[Candida] railenensis</name>
    <dbReference type="NCBI Taxonomy" id="45579"/>
    <lineage>
        <taxon>Eukaryota</taxon>
        <taxon>Fungi</taxon>
        <taxon>Dikarya</taxon>
        <taxon>Ascomycota</taxon>
        <taxon>Saccharomycotina</taxon>
        <taxon>Pichiomycetes</taxon>
        <taxon>Debaryomycetaceae</taxon>
        <taxon>Kurtzmaniella</taxon>
    </lineage>
</organism>
<dbReference type="InterPro" id="IPR013087">
    <property type="entry name" value="Znf_C2H2_type"/>
</dbReference>
<dbReference type="SUPFAM" id="SSF81995">
    <property type="entry name" value="beta-sandwich domain of Sec23/24"/>
    <property type="match status" value="1"/>
</dbReference>
<proteinExistence type="predicted"/>
<dbReference type="InterPro" id="IPR036236">
    <property type="entry name" value="Znf_C2H2_sf"/>
</dbReference>
<dbReference type="GO" id="GO:0008270">
    <property type="term" value="F:zinc ion binding"/>
    <property type="evidence" value="ECO:0007669"/>
    <property type="project" value="UniProtKB-KW"/>
</dbReference>
<evidence type="ECO:0000256" key="3">
    <source>
        <dbReference type="ARBA" id="ARBA00022771"/>
    </source>
</evidence>
<evidence type="ECO:0000313" key="8">
    <source>
        <dbReference type="EMBL" id="CAH2350582.1"/>
    </source>
</evidence>
<feature type="region of interest" description="Disordered" evidence="6">
    <location>
        <begin position="45"/>
        <end position="75"/>
    </location>
</feature>
<keyword evidence="9" id="KW-1185">Reference proteome</keyword>
<dbReference type="FunFam" id="3.30.160.60:FF:000201">
    <property type="entry name" value="C2H2 finger domain protein (Gli3)"/>
    <property type="match status" value="1"/>
</dbReference>
<sequence length="365" mass="42032">MDEDSKANGTSVNAQNDDFTCRWSDCTDRHYTTLSSLVTHLTHSHLTSNAQQQQQQSQPSQQQQQLQQQSNNSSSQTQKYTCQWEGCSRFGMEQPSRFALISHCRTHTGEKPYFCPIPECEKHFTRSDALTKHVKGVHDLHSTKDALMLIRDRVKKGKSDAFLKDHDNFDEEEYLKLIERDFEMRTPWWFSNEFIELNAEQQSDESDVDVASIVSRPLDVQQHMIAQARYNFFLKSSQDQELVTDDNEYKGELQKAVDSLAADHQKLDNDEDSSIEDDDDLESLKSKYKILKTRYNTATKINSSVCNQLTQSVKEKRKLWLANQILLDANIQLGLPQAKEEKGQEIVALVSKDVVLDKFDEELLA</sequence>
<comment type="caution">
    <text evidence="8">The sequence shown here is derived from an EMBL/GenBank/DDBJ whole genome shotgun (WGS) entry which is preliminary data.</text>
</comment>
<keyword evidence="1" id="KW-0479">Metal-binding</keyword>
<dbReference type="Proteomes" id="UP000837801">
    <property type="component" value="Unassembled WGS sequence"/>
</dbReference>
<keyword evidence="3 5" id="KW-0863">Zinc-finger</keyword>
<dbReference type="InterPro" id="IPR056436">
    <property type="entry name" value="Znf-C2H2_ZIC1-5/GLI1-3-like"/>
</dbReference>
<evidence type="ECO:0000259" key="7">
    <source>
        <dbReference type="PROSITE" id="PS50157"/>
    </source>
</evidence>
<feature type="domain" description="C2H2-type" evidence="7">
    <location>
        <begin position="80"/>
        <end position="112"/>
    </location>
</feature>
<evidence type="ECO:0000256" key="1">
    <source>
        <dbReference type="ARBA" id="ARBA00022723"/>
    </source>
</evidence>
<dbReference type="Pfam" id="PF23561">
    <property type="entry name" value="zf-C2H2_15"/>
    <property type="match status" value="1"/>
</dbReference>
<keyword evidence="4" id="KW-0862">Zinc</keyword>
<dbReference type="SUPFAM" id="SSF57667">
    <property type="entry name" value="beta-beta-alpha zinc fingers"/>
    <property type="match status" value="1"/>
</dbReference>
<dbReference type="PROSITE" id="PS00028">
    <property type="entry name" value="ZINC_FINGER_C2H2_1"/>
    <property type="match status" value="1"/>
</dbReference>
<dbReference type="OrthoDB" id="3214149at2759"/>
<dbReference type="SMART" id="SM00355">
    <property type="entry name" value="ZnF_C2H2"/>
    <property type="match status" value="3"/>
</dbReference>
<dbReference type="GO" id="GO:0005634">
    <property type="term" value="C:nucleus"/>
    <property type="evidence" value="ECO:0007669"/>
    <property type="project" value="UniProtKB-ARBA"/>
</dbReference>
<protein>
    <recommendedName>
        <fullName evidence="7">C2H2-type domain-containing protein</fullName>
    </recommendedName>
</protein>
<evidence type="ECO:0000256" key="6">
    <source>
        <dbReference type="SAM" id="MobiDB-lite"/>
    </source>
</evidence>
<dbReference type="Gene3D" id="3.30.160.60">
    <property type="entry name" value="Classic Zinc Finger"/>
    <property type="match status" value="3"/>
</dbReference>
<dbReference type="PANTHER" id="PTHR19818">
    <property type="entry name" value="ZINC FINGER PROTEIN ZIC AND GLI"/>
    <property type="match status" value="1"/>
</dbReference>
<name>A0A9P0VWM8_9ASCO</name>
<keyword evidence="2" id="KW-0677">Repeat</keyword>
<reference evidence="8" key="1">
    <citation type="submission" date="2022-03" db="EMBL/GenBank/DDBJ databases">
        <authorList>
            <person name="Legras J.-L."/>
            <person name="Devillers H."/>
            <person name="Grondin C."/>
        </authorList>
    </citation>
    <scope>NUCLEOTIDE SEQUENCE</scope>
    <source>
        <strain evidence="8">CLIB 1423</strain>
    </source>
</reference>
<dbReference type="AlphaFoldDB" id="A0A9P0VWM8"/>
<dbReference type="PROSITE" id="PS50157">
    <property type="entry name" value="ZINC_FINGER_C2H2_2"/>
    <property type="match status" value="2"/>
</dbReference>
<dbReference type="GO" id="GO:0045944">
    <property type="term" value="P:positive regulation of transcription by RNA polymerase II"/>
    <property type="evidence" value="ECO:0007669"/>
    <property type="project" value="UniProtKB-ARBA"/>
</dbReference>
<dbReference type="GO" id="GO:0000981">
    <property type="term" value="F:DNA-binding transcription factor activity, RNA polymerase II-specific"/>
    <property type="evidence" value="ECO:0007669"/>
    <property type="project" value="UniProtKB-ARBA"/>
</dbReference>